<feature type="compositionally biased region" description="Polar residues" evidence="1">
    <location>
        <begin position="8"/>
        <end position="23"/>
    </location>
</feature>
<dbReference type="Proteomes" id="UP000325296">
    <property type="component" value="Unassembled WGS sequence"/>
</dbReference>
<name>A0A5B2UUF5_9PSED</name>
<dbReference type="OrthoDB" id="9901186at2"/>
<feature type="region of interest" description="Disordered" evidence="1">
    <location>
        <begin position="1"/>
        <end position="26"/>
    </location>
</feature>
<dbReference type="EMBL" id="LT629800">
    <property type="protein sequence ID" value="SDV04795.1"/>
    <property type="molecule type" value="Genomic_DNA"/>
</dbReference>
<protein>
    <submittedName>
        <fullName evidence="2">Uncharacterized protein</fullName>
    </submittedName>
</protein>
<dbReference type="AlphaFoldDB" id="A0A5B2UUF5"/>
<reference evidence="3 4" key="1">
    <citation type="submission" date="2016-10" db="EMBL/GenBank/DDBJ databases">
        <authorList>
            <person name="Varghese N."/>
            <person name="Submissions S."/>
        </authorList>
    </citation>
    <scope>NUCLEOTIDE SEQUENCE [LARGE SCALE GENOMIC DNA]</scope>
    <source>
        <strain evidence="3 4">BS2771</strain>
    </source>
</reference>
<dbReference type="RefSeq" id="WP_032860116.1">
    <property type="nucleotide sequence ID" value="NZ_BMNU01000002.1"/>
</dbReference>
<dbReference type="Proteomes" id="UP000199620">
    <property type="component" value="Chromosome I"/>
</dbReference>
<keyword evidence="4" id="KW-1185">Reference proteome</keyword>
<evidence type="ECO:0000313" key="5">
    <source>
        <dbReference type="Proteomes" id="UP000325296"/>
    </source>
</evidence>
<evidence type="ECO:0000313" key="4">
    <source>
        <dbReference type="Proteomes" id="UP000199620"/>
    </source>
</evidence>
<evidence type="ECO:0000256" key="1">
    <source>
        <dbReference type="SAM" id="MobiDB-lite"/>
    </source>
</evidence>
<gene>
    <name evidence="2" type="ORF">F1720_14290</name>
    <name evidence="3" type="ORF">SAMN04490181_3623</name>
</gene>
<dbReference type="EMBL" id="VUOL01000007">
    <property type="protein sequence ID" value="KAA2229589.1"/>
    <property type="molecule type" value="Genomic_DNA"/>
</dbReference>
<proteinExistence type="predicted"/>
<accession>A0A5B2UUF5</accession>
<sequence>MATKKKCTFTSKSNKSKPGTQNIDAADLPNIGDTVQLDGDPPALILAKNFHIDNGEVTQIDFTLA</sequence>
<reference evidence="2 5" key="2">
    <citation type="submission" date="2019-09" db="EMBL/GenBank/DDBJ databases">
        <title>Draft genome sequence of Pseudomonas brenneri CCUG 51514(T).</title>
        <authorList>
            <person name="Tunovic T."/>
            <person name="Pineiro-Iglesias B."/>
            <person name="Unosson C."/>
            <person name="Inganas E."/>
            <person name="Ohlen M."/>
            <person name="Cardew S."/>
            <person name="Jensie-Markopoulos S."/>
            <person name="Salva-Serra F."/>
            <person name="Jaen-Luchoro D."/>
            <person name="Svensson-Stadler L."/>
            <person name="Chun J."/>
            <person name="Moore E."/>
        </authorList>
    </citation>
    <scope>NUCLEOTIDE SEQUENCE [LARGE SCALE GENOMIC DNA]</scope>
    <source>
        <strain evidence="2 5">CCUG 51514</strain>
    </source>
</reference>
<evidence type="ECO:0000313" key="2">
    <source>
        <dbReference type="EMBL" id="KAA2229589.1"/>
    </source>
</evidence>
<organism evidence="2 5">
    <name type="scientific">Pseudomonas brenneri</name>
    <dbReference type="NCBI Taxonomy" id="129817"/>
    <lineage>
        <taxon>Bacteria</taxon>
        <taxon>Pseudomonadati</taxon>
        <taxon>Pseudomonadota</taxon>
        <taxon>Gammaproteobacteria</taxon>
        <taxon>Pseudomonadales</taxon>
        <taxon>Pseudomonadaceae</taxon>
        <taxon>Pseudomonas</taxon>
    </lineage>
</organism>
<evidence type="ECO:0000313" key="3">
    <source>
        <dbReference type="EMBL" id="SDV04795.1"/>
    </source>
</evidence>